<accession>A0A183AMG4</accession>
<feature type="compositionally biased region" description="Low complexity" evidence="1">
    <location>
        <begin position="339"/>
        <end position="352"/>
    </location>
</feature>
<feature type="compositionally biased region" description="Polar residues" evidence="1">
    <location>
        <begin position="438"/>
        <end position="462"/>
    </location>
</feature>
<feature type="region of interest" description="Disordered" evidence="1">
    <location>
        <begin position="151"/>
        <end position="372"/>
    </location>
</feature>
<feature type="compositionally biased region" description="Basic and acidic residues" evidence="1">
    <location>
        <begin position="483"/>
        <end position="496"/>
    </location>
</feature>
<sequence>LDRAVLRKHKYENLTMLLNTPQALALLRSKSPGQAGVPEKPAQTQTITQSVMNTASIVGNSATGTETTTTTVAQYEIARPELPKLCLSPRFPPDGAAFYEISPPNSSVSTSPVTNSNPDLKSNCMGPPPTQAPASIAALTHTSWAAETMWKAQQKPERSNGVSDAPSTRIITPDTNNGFSGITPRETNGSSRTHQPILNESSTLRTGLSTQPAPESSIDARSDWFPPAPPPPLQSASLPSGEAEISKPNTASSSAKQTSANVPPSPNSDTPNAALQTNRNVSSPEPTVAQSSNHTLSTESPSKRTVSQSTTANTVTRPIPLKSSPVTDGPADYQRHHSLPGTTTITTPILDGRSVVPWKPTSRDLIPPTDPDPNVRAAVAAALSQSVAYSDDSPQWVPPKHTNPTHNVLAPTSEYVGTVPPNAEYAYESDRIVSEVQTTPRHTATAVSRPTCLTTQTGSVDQHQVDRIRQPNRRFVSESSSSSRRESGRRNRTTSDMDALHLLAEMGHRGMGQQLLDGSRSSDVGGTNPHTVSPTEAEWWRAQQRSGLLPYGKCEFSFR</sequence>
<dbReference type="AlphaFoldDB" id="A0A183AMG4"/>
<proteinExistence type="predicted"/>
<name>A0A183AMG4_9TREM</name>
<dbReference type="WBParaSite" id="ECPE_0000817101-mRNA-1">
    <property type="protein sequence ID" value="ECPE_0000817101-mRNA-1"/>
    <property type="gene ID" value="ECPE_0000817101"/>
</dbReference>
<feature type="region of interest" description="Disordered" evidence="1">
    <location>
        <begin position="438"/>
        <end position="496"/>
    </location>
</feature>
<reference evidence="2" key="1">
    <citation type="submission" date="2016-06" db="UniProtKB">
        <authorList>
            <consortium name="WormBaseParasite"/>
        </authorList>
    </citation>
    <scope>IDENTIFICATION</scope>
</reference>
<evidence type="ECO:0000256" key="1">
    <source>
        <dbReference type="SAM" id="MobiDB-lite"/>
    </source>
</evidence>
<feature type="compositionally biased region" description="Polar residues" evidence="1">
    <location>
        <begin position="247"/>
        <end position="316"/>
    </location>
</feature>
<evidence type="ECO:0000313" key="2">
    <source>
        <dbReference type="WBParaSite" id="ECPE_0000817101-mRNA-1"/>
    </source>
</evidence>
<feature type="compositionally biased region" description="Polar residues" evidence="1">
    <location>
        <begin position="160"/>
        <end position="214"/>
    </location>
</feature>
<feature type="compositionally biased region" description="Low complexity" evidence="1">
    <location>
        <begin position="473"/>
        <end position="482"/>
    </location>
</feature>
<protein>
    <submittedName>
        <fullName evidence="2">SH2 domain-containing protein</fullName>
    </submittedName>
</protein>
<organism evidence="2">
    <name type="scientific">Echinostoma caproni</name>
    <dbReference type="NCBI Taxonomy" id="27848"/>
    <lineage>
        <taxon>Eukaryota</taxon>
        <taxon>Metazoa</taxon>
        <taxon>Spiralia</taxon>
        <taxon>Lophotrochozoa</taxon>
        <taxon>Platyhelminthes</taxon>
        <taxon>Trematoda</taxon>
        <taxon>Digenea</taxon>
        <taxon>Plagiorchiida</taxon>
        <taxon>Echinostomata</taxon>
        <taxon>Echinostomatoidea</taxon>
        <taxon>Echinostomatidae</taxon>
        <taxon>Echinostoma</taxon>
    </lineage>
</organism>